<dbReference type="AlphaFoldDB" id="A0A7S2SQP8"/>
<evidence type="ECO:0000256" key="2">
    <source>
        <dbReference type="ARBA" id="ARBA00004604"/>
    </source>
</evidence>
<evidence type="ECO:0000313" key="11">
    <source>
        <dbReference type="EMBL" id="CAD9707098.1"/>
    </source>
</evidence>
<evidence type="ECO:0000256" key="6">
    <source>
        <dbReference type="ARBA" id="ARBA00022934"/>
    </source>
</evidence>
<evidence type="ECO:0000256" key="7">
    <source>
        <dbReference type="ARBA" id="ARBA00023054"/>
    </source>
</evidence>
<dbReference type="PANTHER" id="PTHR13557">
    <property type="entry name" value="COILED-COIL DOMAIN-CONTAINING PROTEIN 86"/>
    <property type="match status" value="1"/>
</dbReference>
<name>A0A7S2SQP8_9STRA</name>
<evidence type="ECO:0000256" key="4">
    <source>
        <dbReference type="ARBA" id="ARBA00022454"/>
    </source>
</evidence>
<comment type="function">
    <text evidence="9">Required for proper chromosome segregation during mitosis and error-free mitotic progression.</text>
</comment>
<gene>
    <name evidence="11" type="ORF">RMAR1173_LOCUS18089</name>
</gene>
<proteinExistence type="predicted"/>
<feature type="compositionally biased region" description="Basic residues" evidence="10">
    <location>
        <begin position="82"/>
        <end position="96"/>
    </location>
</feature>
<organism evidence="11">
    <name type="scientific">Rhizochromulina marina</name>
    <dbReference type="NCBI Taxonomy" id="1034831"/>
    <lineage>
        <taxon>Eukaryota</taxon>
        <taxon>Sar</taxon>
        <taxon>Stramenopiles</taxon>
        <taxon>Ochrophyta</taxon>
        <taxon>Dictyochophyceae</taxon>
        <taxon>Rhizochromulinales</taxon>
        <taxon>Rhizochromulina</taxon>
    </lineage>
</organism>
<evidence type="ECO:0000256" key="5">
    <source>
        <dbReference type="ARBA" id="ARBA00022553"/>
    </source>
</evidence>
<dbReference type="InterPro" id="IPR026570">
    <property type="entry name" value="CCDC86"/>
</dbReference>
<keyword evidence="4" id="KW-0158">Chromosome</keyword>
<sequence length="115" mass="13772">MPSPFIHPSVAPLWNNQSRKTSWEERQSKKRRRDEMKDLERQMQERNRSEKLEAKQKREERLAERQANAMKGTTMQTITKTHKLKTMNKKQLRQIKKTQVNSRTGQVELVSPWAK</sequence>
<evidence type="ECO:0000256" key="10">
    <source>
        <dbReference type="SAM" id="MobiDB-lite"/>
    </source>
</evidence>
<accession>A0A7S2SQP8</accession>
<evidence type="ECO:0000256" key="8">
    <source>
        <dbReference type="ARBA" id="ARBA00023242"/>
    </source>
</evidence>
<comment type="subcellular location">
    <subcellularLocation>
        <location evidence="1">Chromosome</location>
    </subcellularLocation>
    <subcellularLocation>
        <location evidence="2">Nucleus</location>
        <location evidence="2">Nucleolus</location>
    </subcellularLocation>
</comment>
<feature type="compositionally biased region" description="Basic and acidic residues" evidence="10">
    <location>
        <begin position="21"/>
        <end position="58"/>
    </location>
</feature>
<dbReference type="PANTHER" id="PTHR13557:SF1">
    <property type="entry name" value="COILED-COIL DOMAIN-CONTAINING PROTEIN 86"/>
    <property type="match status" value="1"/>
</dbReference>
<dbReference type="EMBL" id="HBHJ01027320">
    <property type="protein sequence ID" value="CAD9707098.1"/>
    <property type="molecule type" value="Transcribed_RNA"/>
</dbReference>
<dbReference type="GO" id="GO:0005730">
    <property type="term" value="C:nucleolus"/>
    <property type="evidence" value="ECO:0007669"/>
    <property type="project" value="UniProtKB-SubCell"/>
</dbReference>
<reference evidence="11" key="1">
    <citation type="submission" date="2021-01" db="EMBL/GenBank/DDBJ databases">
        <authorList>
            <person name="Corre E."/>
            <person name="Pelletier E."/>
            <person name="Niang G."/>
            <person name="Scheremetjew M."/>
            <person name="Finn R."/>
            <person name="Kale V."/>
            <person name="Holt S."/>
            <person name="Cochrane G."/>
            <person name="Meng A."/>
            <person name="Brown T."/>
            <person name="Cohen L."/>
        </authorList>
    </citation>
    <scope>NUCLEOTIDE SEQUENCE</scope>
    <source>
        <strain evidence="11">CCMP1243</strain>
    </source>
</reference>
<evidence type="ECO:0000256" key="3">
    <source>
        <dbReference type="ARBA" id="ARBA00016738"/>
    </source>
</evidence>
<protein>
    <recommendedName>
        <fullName evidence="3">Coiled-coil domain-containing protein 86</fullName>
    </recommendedName>
</protein>
<feature type="region of interest" description="Disordered" evidence="10">
    <location>
        <begin position="82"/>
        <end position="115"/>
    </location>
</feature>
<keyword evidence="8" id="KW-0539">Nucleus</keyword>
<evidence type="ECO:0000256" key="1">
    <source>
        <dbReference type="ARBA" id="ARBA00004286"/>
    </source>
</evidence>
<dbReference type="GO" id="GO:0005694">
    <property type="term" value="C:chromosome"/>
    <property type="evidence" value="ECO:0007669"/>
    <property type="project" value="UniProtKB-SubCell"/>
</dbReference>
<evidence type="ECO:0000256" key="9">
    <source>
        <dbReference type="ARBA" id="ARBA00093307"/>
    </source>
</evidence>
<feature type="region of interest" description="Disordered" evidence="10">
    <location>
        <begin position="1"/>
        <end position="58"/>
    </location>
</feature>
<keyword evidence="7" id="KW-0175">Coiled coil</keyword>
<keyword evidence="5" id="KW-0597">Phosphoprotein</keyword>
<keyword evidence="6" id="KW-0164">Citrullination</keyword>